<feature type="modified residue" description="N6-(pyridoxal phosphate)lysine" evidence="4">
    <location>
        <position position="182"/>
    </location>
</feature>
<dbReference type="GO" id="GO:0030170">
    <property type="term" value="F:pyridoxal phosphate binding"/>
    <property type="evidence" value="ECO:0007669"/>
    <property type="project" value="TreeGrafter"/>
</dbReference>
<keyword evidence="1 4" id="KW-0663">Pyridoxal phosphate</keyword>
<dbReference type="CDD" id="cd00616">
    <property type="entry name" value="AHBA_syn"/>
    <property type="match status" value="1"/>
</dbReference>
<dbReference type="SUPFAM" id="SSF53383">
    <property type="entry name" value="PLP-dependent transferases"/>
    <property type="match status" value="1"/>
</dbReference>
<dbReference type="PIRSF" id="PIRSF000390">
    <property type="entry name" value="PLP_StrS"/>
    <property type="match status" value="1"/>
</dbReference>
<accession>A0A1V2UU56</accession>
<evidence type="ECO:0000256" key="4">
    <source>
        <dbReference type="PIRSR" id="PIRSR000390-2"/>
    </source>
</evidence>
<dbReference type="PANTHER" id="PTHR30244">
    <property type="entry name" value="TRANSAMINASE"/>
    <property type="match status" value="1"/>
</dbReference>
<dbReference type="EMBL" id="LFZS01000009">
    <property type="protein sequence ID" value="ONN53512.1"/>
    <property type="molecule type" value="Genomic_DNA"/>
</dbReference>
<gene>
    <name evidence="6" type="ORF">AC058_14250</name>
</gene>
<evidence type="ECO:0000313" key="7">
    <source>
        <dbReference type="Proteomes" id="UP000189376"/>
    </source>
</evidence>
<dbReference type="Gene3D" id="3.40.640.10">
    <property type="entry name" value="Type I PLP-dependent aspartate aminotransferase-like (Major domain)"/>
    <property type="match status" value="1"/>
</dbReference>
<dbReference type="AlphaFoldDB" id="A0A1V2UU56"/>
<dbReference type="Gene3D" id="3.90.1150.10">
    <property type="entry name" value="Aspartate Aminotransferase, domain 1"/>
    <property type="match status" value="1"/>
</dbReference>
<reference evidence="6 7" key="1">
    <citation type="submission" date="2015-07" db="EMBL/GenBank/DDBJ databases">
        <title>Acinetobacter yuneri, a novel member of Acinetobacter calcoaceticus-Acinetobacter baumannii complex isolated from clinical specimen.</title>
        <authorList>
            <person name="Yu Y."/>
        </authorList>
    </citation>
    <scope>NUCLEOTIDE SEQUENCE [LARGE SCALE GENOMIC DNA]</scope>
    <source>
        <strain evidence="6 7">A362</strain>
    </source>
</reference>
<sequence length="362" mass="40858">MLPLIKTSLPERELLIPRLEEVLYSGYIAQGEVVENFERKFEEYIGSGNTLSLNSGTAALHIALILAGVGQGDEVISTALTAEPTNVAIKMVGAKVRWADVDYETGNISPESIEKAINAKTRAIIVVDYAGIPVDVKKIQEISEKYGIPVIEDAAHAIGAKFNGKKTGNHFPFTVFSFQAIKHLTTIDGGALQIQDNALYERGKIIRWFGLDKKKTRLDNNITEQGYKYHMNNVNACVGLLQLEGIDKIVDKYIENGKYLDQNLKDIPGVELIKYYDNSEPSYWLYTLKVENRANFIKMMEANGVAASELHKRNDLHEYLNDNPTELPNLDRFYEKMVHIPCGWWVTKDDCDKMIELIRKGW</sequence>
<evidence type="ECO:0000256" key="1">
    <source>
        <dbReference type="ARBA" id="ARBA00022898"/>
    </source>
</evidence>
<evidence type="ECO:0000256" key="3">
    <source>
        <dbReference type="PIRSR" id="PIRSR000390-1"/>
    </source>
</evidence>
<dbReference type="Proteomes" id="UP000189376">
    <property type="component" value="Unassembled WGS sequence"/>
</dbReference>
<name>A0A1V2UU56_9GAMM</name>
<comment type="caution">
    <text evidence="6">The sequence shown here is derived from an EMBL/GenBank/DDBJ whole genome shotgun (WGS) entry which is preliminary data.</text>
</comment>
<dbReference type="InterPro" id="IPR015424">
    <property type="entry name" value="PyrdxlP-dep_Trfase"/>
</dbReference>
<evidence type="ECO:0000256" key="2">
    <source>
        <dbReference type="ARBA" id="ARBA00037999"/>
    </source>
</evidence>
<organism evidence="6 7">
    <name type="scientific">Acinetobacter genomosp. 33YU</name>
    <dbReference type="NCBI Taxonomy" id="1675530"/>
    <lineage>
        <taxon>Bacteria</taxon>
        <taxon>Pseudomonadati</taxon>
        <taxon>Pseudomonadota</taxon>
        <taxon>Gammaproteobacteria</taxon>
        <taxon>Moraxellales</taxon>
        <taxon>Moraxellaceae</taxon>
        <taxon>Acinetobacter</taxon>
    </lineage>
</organism>
<evidence type="ECO:0000256" key="5">
    <source>
        <dbReference type="RuleBase" id="RU004508"/>
    </source>
</evidence>
<protein>
    <submittedName>
        <fullName evidence="6">Pyridoxal-5'-phosphate-dependent protein</fullName>
    </submittedName>
</protein>
<dbReference type="GO" id="GO:0000271">
    <property type="term" value="P:polysaccharide biosynthetic process"/>
    <property type="evidence" value="ECO:0007669"/>
    <property type="project" value="TreeGrafter"/>
</dbReference>
<dbReference type="GO" id="GO:0008483">
    <property type="term" value="F:transaminase activity"/>
    <property type="evidence" value="ECO:0007669"/>
    <property type="project" value="TreeGrafter"/>
</dbReference>
<dbReference type="InterPro" id="IPR015422">
    <property type="entry name" value="PyrdxlP-dep_Trfase_small"/>
</dbReference>
<evidence type="ECO:0000313" key="6">
    <source>
        <dbReference type="EMBL" id="ONN53512.1"/>
    </source>
</evidence>
<dbReference type="PANTHER" id="PTHR30244:SF34">
    <property type="entry name" value="DTDP-4-AMINO-4,6-DIDEOXYGALACTOSE TRANSAMINASE"/>
    <property type="match status" value="1"/>
</dbReference>
<feature type="active site" description="Proton acceptor" evidence="3">
    <location>
        <position position="182"/>
    </location>
</feature>
<keyword evidence="7" id="KW-1185">Reference proteome</keyword>
<proteinExistence type="inferred from homology"/>
<comment type="similarity">
    <text evidence="2 5">Belongs to the DegT/DnrJ/EryC1 family.</text>
</comment>
<dbReference type="InterPro" id="IPR000653">
    <property type="entry name" value="DegT/StrS_aminotransferase"/>
</dbReference>
<dbReference type="Pfam" id="PF01041">
    <property type="entry name" value="DegT_DnrJ_EryC1"/>
    <property type="match status" value="1"/>
</dbReference>
<dbReference type="RefSeq" id="WP_077169749.1">
    <property type="nucleotide sequence ID" value="NZ_LFZS01000009.1"/>
</dbReference>
<dbReference type="InterPro" id="IPR015421">
    <property type="entry name" value="PyrdxlP-dep_Trfase_major"/>
</dbReference>